<evidence type="ECO:0000256" key="9">
    <source>
        <dbReference type="RuleBase" id="RU367150"/>
    </source>
</evidence>
<dbReference type="PANTHER" id="PTHR14281:SF0">
    <property type="entry name" value="KINETOCHORE PROTEIN SPC25"/>
    <property type="match status" value="1"/>
</dbReference>
<evidence type="ECO:0000256" key="8">
    <source>
        <dbReference type="ARBA" id="ARBA00023328"/>
    </source>
</evidence>
<protein>
    <recommendedName>
        <fullName evidence="9">Kinetochore protein SPC25</fullName>
    </recommendedName>
</protein>
<dbReference type="GO" id="GO:0007059">
    <property type="term" value="P:chromosome segregation"/>
    <property type="evidence" value="ECO:0007669"/>
    <property type="project" value="InterPro"/>
</dbReference>
<proteinExistence type="inferred from homology"/>
<dbReference type="GO" id="GO:0051301">
    <property type="term" value="P:cell division"/>
    <property type="evidence" value="ECO:0007669"/>
    <property type="project" value="UniProtKB-UniRule"/>
</dbReference>
<comment type="subunit">
    <text evidence="9">Component of the NDC80 complex.</text>
</comment>
<evidence type="ECO:0000256" key="7">
    <source>
        <dbReference type="ARBA" id="ARBA00023306"/>
    </source>
</evidence>
<dbReference type="Pfam" id="PF08234">
    <property type="entry name" value="Spindle_Spc25"/>
    <property type="match status" value="1"/>
</dbReference>
<keyword evidence="8 9" id="KW-0137">Centromere</keyword>
<comment type="function">
    <text evidence="9">Acts as a component of the essential kinetochore-associated NDC80 complex, which is required for chromosome segregation and spindle checkpoint activity.</text>
</comment>
<dbReference type="Proteomes" id="UP000799118">
    <property type="component" value="Unassembled WGS sequence"/>
</dbReference>
<organism evidence="12 13">
    <name type="scientific">Gymnopus androsaceus JB14</name>
    <dbReference type="NCBI Taxonomy" id="1447944"/>
    <lineage>
        <taxon>Eukaryota</taxon>
        <taxon>Fungi</taxon>
        <taxon>Dikarya</taxon>
        <taxon>Basidiomycota</taxon>
        <taxon>Agaricomycotina</taxon>
        <taxon>Agaricomycetes</taxon>
        <taxon>Agaricomycetidae</taxon>
        <taxon>Agaricales</taxon>
        <taxon>Marasmiineae</taxon>
        <taxon>Omphalotaceae</taxon>
        <taxon>Gymnopus</taxon>
    </lineage>
</organism>
<keyword evidence="6 10" id="KW-0175">Coiled coil</keyword>
<evidence type="ECO:0000256" key="2">
    <source>
        <dbReference type="ARBA" id="ARBA00022454"/>
    </source>
</evidence>
<evidence type="ECO:0000256" key="3">
    <source>
        <dbReference type="ARBA" id="ARBA00022618"/>
    </source>
</evidence>
<comment type="subcellular location">
    <subcellularLocation>
        <location evidence="9">Nucleus</location>
    </subcellularLocation>
    <subcellularLocation>
        <location evidence="9">Chromosome</location>
        <location evidence="9">Centromere</location>
        <location evidence="9">Kinetochore</location>
    </subcellularLocation>
</comment>
<evidence type="ECO:0000256" key="5">
    <source>
        <dbReference type="ARBA" id="ARBA00022838"/>
    </source>
</evidence>
<dbReference type="PANTHER" id="PTHR14281">
    <property type="entry name" value="KINETOCHORE PROTEIN SPC25-RELATED"/>
    <property type="match status" value="1"/>
</dbReference>
<keyword evidence="7 9" id="KW-0131">Cell cycle</keyword>
<dbReference type="GO" id="GO:0005634">
    <property type="term" value="C:nucleus"/>
    <property type="evidence" value="ECO:0007669"/>
    <property type="project" value="UniProtKB-SubCell"/>
</dbReference>
<dbReference type="AlphaFoldDB" id="A0A6A4IAZ1"/>
<dbReference type="EMBL" id="ML769394">
    <property type="protein sequence ID" value="KAE9407791.1"/>
    <property type="molecule type" value="Genomic_DNA"/>
</dbReference>
<dbReference type="OrthoDB" id="4056921at2759"/>
<evidence type="ECO:0000256" key="6">
    <source>
        <dbReference type="ARBA" id="ARBA00023054"/>
    </source>
</evidence>
<reference evidence="12" key="1">
    <citation type="journal article" date="2019" name="Environ. Microbiol.">
        <title>Fungal ecological strategies reflected in gene transcription - a case study of two litter decomposers.</title>
        <authorList>
            <person name="Barbi F."/>
            <person name="Kohler A."/>
            <person name="Barry K."/>
            <person name="Baskaran P."/>
            <person name="Daum C."/>
            <person name="Fauchery L."/>
            <person name="Ihrmark K."/>
            <person name="Kuo A."/>
            <person name="LaButti K."/>
            <person name="Lipzen A."/>
            <person name="Morin E."/>
            <person name="Grigoriev I.V."/>
            <person name="Henrissat B."/>
            <person name="Lindahl B."/>
            <person name="Martin F."/>
        </authorList>
    </citation>
    <scope>NUCLEOTIDE SEQUENCE</scope>
    <source>
        <strain evidence="12">JB14</strain>
    </source>
</reference>
<keyword evidence="13" id="KW-1185">Reference proteome</keyword>
<evidence type="ECO:0000313" key="12">
    <source>
        <dbReference type="EMBL" id="KAE9407791.1"/>
    </source>
</evidence>
<sequence>MFHFDLRATLADPNPQIDLKIPIYEESAQSFLQAVNNYKNKSIAAITDKRARDAAEMKRLKEKTQKVAAETNKCKQLENEQAERKDAELAVSSFKRQIGSLHEHKGKERSTLNTHASWVTPELHAFENILACHVEGMQKEQLLIRFKCVDISDLNRDFCFILDVSGQNYRVIKTSPPVPSLPLLVDELNLTRDIFAFIVQIRQEFHRMANGEEIMNVSTRFGDTDRGQESPLAFKDPAFVFL</sequence>
<dbReference type="Gene3D" id="3.30.457.50">
    <property type="entry name" value="Chromosome segregation protein Spc25"/>
    <property type="match status" value="1"/>
</dbReference>
<gene>
    <name evidence="12" type="ORF">BT96DRAFT_954386</name>
</gene>
<evidence type="ECO:0000256" key="10">
    <source>
        <dbReference type="SAM" id="Coils"/>
    </source>
</evidence>
<keyword evidence="3 9" id="KW-0132">Cell division</keyword>
<dbReference type="InterPro" id="IPR013255">
    <property type="entry name" value="Spc25_C"/>
</dbReference>
<name>A0A6A4IAZ1_9AGAR</name>
<keyword evidence="5 9" id="KW-0995">Kinetochore</keyword>
<dbReference type="CDD" id="cd23784">
    <property type="entry name" value="RWD_Spc25"/>
    <property type="match status" value="1"/>
</dbReference>
<dbReference type="GO" id="GO:0031262">
    <property type="term" value="C:Ndc80 complex"/>
    <property type="evidence" value="ECO:0007669"/>
    <property type="project" value="InterPro"/>
</dbReference>
<evidence type="ECO:0000313" key="13">
    <source>
        <dbReference type="Proteomes" id="UP000799118"/>
    </source>
</evidence>
<evidence type="ECO:0000256" key="1">
    <source>
        <dbReference type="ARBA" id="ARBA00006379"/>
    </source>
</evidence>
<evidence type="ECO:0000259" key="11">
    <source>
        <dbReference type="Pfam" id="PF08234"/>
    </source>
</evidence>
<feature type="domain" description="Chromosome segregation protein Spc25 C-terminal" evidence="11">
    <location>
        <begin position="138"/>
        <end position="205"/>
    </location>
</feature>
<keyword evidence="4 9" id="KW-0498">Mitosis</keyword>
<keyword evidence="9" id="KW-0539">Nucleus</keyword>
<feature type="coiled-coil region" evidence="10">
    <location>
        <begin position="43"/>
        <end position="97"/>
    </location>
</feature>
<comment type="similarity">
    <text evidence="1 9">Belongs to the SPC25 family.</text>
</comment>
<keyword evidence="2 9" id="KW-0158">Chromosome</keyword>
<accession>A0A6A4IAZ1</accession>
<dbReference type="InterPro" id="IPR045143">
    <property type="entry name" value="Spc25"/>
</dbReference>
<evidence type="ECO:0000256" key="4">
    <source>
        <dbReference type="ARBA" id="ARBA00022776"/>
    </source>
</evidence>